<evidence type="ECO:0000313" key="1">
    <source>
        <dbReference type="EMBL" id="EFX87226.1"/>
    </source>
</evidence>
<proteinExistence type="predicted"/>
<dbReference type="KEGG" id="dpx:DAPPUDRAFT_312624"/>
<name>E9FZQ7_DAPPU</name>
<organism evidence="1 2">
    <name type="scientific">Daphnia pulex</name>
    <name type="common">Water flea</name>
    <dbReference type="NCBI Taxonomy" id="6669"/>
    <lineage>
        <taxon>Eukaryota</taxon>
        <taxon>Metazoa</taxon>
        <taxon>Ecdysozoa</taxon>
        <taxon>Arthropoda</taxon>
        <taxon>Crustacea</taxon>
        <taxon>Branchiopoda</taxon>
        <taxon>Diplostraca</taxon>
        <taxon>Cladocera</taxon>
        <taxon>Anomopoda</taxon>
        <taxon>Daphniidae</taxon>
        <taxon>Daphnia</taxon>
    </lineage>
</organism>
<protein>
    <submittedName>
        <fullName evidence="1">Uncharacterized protein</fullName>
    </submittedName>
</protein>
<dbReference type="Proteomes" id="UP000000305">
    <property type="component" value="Unassembled WGS sequence"/>
</dbReference>
<gene>
    <name evidence="1" type="ORF">DAPPUDRAFT_312624</name>
</gene>
<sequence>MCRDKVFLLMNHRIFAESLNFAGVTCNSVLHNSIIRKFIPPEEYAVGCCNSIITVFIMNISVCFLEMTTQDPHGHPVANAGFPFFFMTEEGLPPTFCSIIIFKTHPASLL</sequence>
<dbReference type="HOGENOM" id="CLU_2173535_0_0_1"/>
<evidence type="ECO:0000313" key="2">
    <source>
        <dbReference type="Proteomes" id="UP000000305"/>
    </source>
</evidence>
<keyword evidence="2" id="KW-1185">Reference proteome</keyword>
<dbReference type="InParanoid" id="E9FZQ7"/>
<reference evidence="1 2" key="1">
    <citation type="journal article" date="2011" name="Science">
        <title>The ecoresponsive genome of Daphnia pulex.</title>
        <authorList>
            <person name="Colbourne J.K."/>
            <person name="Pfrender M.E."/>
            <person name="Gilbert D."/>
            <person name="Thomas W.K."/>
            <person name="Tucker A."/>
            <person name="Oakley T.H."/>
            <person name="Tokishita S."/>
            <person name="Aerts A."/>
            <person name="Arnold G.J."/>
            <person name="Basu M.K."/>
            <person name="Bauer D.J."/>
            <person name="Caceres C.E."/>
            <person name="Carmel L."/>
            <person name="Casola C."/>
            <person name="Choi J.H."/>
            <person name="Detter J.C."/>
            <person name="Dong Q."/>
            <person name="Dusheyko S."/>
            <person name="Eads B.D."/>
            <person name="Frohlich T."/>
            <person name="Geiler-Samerotte K.A."/>
            <person name="Gerlach D."/>
            <person name="Hatcher P."/>
            <person name="Jogdeo S."/>
            <person name="Krijgsveld J."/>
            <person name="Kriventseva E.V."/>
            <person name="Kultz D."/>
            <person name="Laforsch C."/>
            <person name="Lindquist E."/>
            <person name="Lopez J."/>
            <person name="Manak J.R."/>
            <person name="Muller J."/>
            <person name="Pangilinan J."/>
            <person name="Patwardhan R.P."/>
            <person name="Pitluck S."/>
            <person name="Pritham E.J."/>
            <person name="Rechtsteiner A."/>
            <person name="Rho M."/>
            <person name="Rogozin I.B."/>
            <person name="Sakarya O."/>
            <person name="Salamov A."/>
            <person name="Schaack S."/>
            <person name="Shapiro H."/>
            <person name="Shiga Y."/>
            <person name="Skalitzky C."/>
            <person name="Smith Z."/>
            <person name="Souvorov A."/>
            <person name="Sung W."/>
            <person name="Tang Z."/>
            <person name="Tsuchiya D."/>
            <person name="Tu H."/>
            <person name="Vos H."/>
            <person name="Wang M."/>
            <person name="Wolf Y.I."/>
            <person name="Yamagata H."/>
            <person name="Yamada T."/>
            <person name="Ye Y."/>
            <person name="Shaw J.R."/>
            <person name="Andrews J."/>
            <person name="Crease T.J."/>
            <person name="Tang H."/>
            <person name="Lucas S.M."/>
            <person name="Robertson H.M."/>
            <person name="Bork P."/>
            <person name="Koonin E.V."/>
            <person name="Zdobnov E.M."/>
            <person name="Grigoriev I.V."/>
            <person name="Lynch M."/>
            <person name="Boore J.L."/>
        </authorList>
    </citation>
    <scope>NUCLEOTIDE SEQUENCE [LARGE SCALE GENOMIC DNA]</scope>
</reference>
<dbReference type="AlphaFoldDB" id="E9FZQ7"/>
<dbReference type="EMBL" id="GL732528">
    <property type="protein sequence ID" value="EFX87226.1"/>
    <property type="molecule type" value="Genomic_DNA"/>
</dbReference>
<accession>E9FZQ7</accession>